<feature type="transmembrane region" description="Helical" evidence="7">
    <location>
        <begin position="111"/>
        <end position="131"/>
    </location>
</feature>
<evidence type="ECO:0000256" key="3">
    <source>
        <dbReference type="ARBA" id="ARBA00022475"/>
    </source>
</evidence>
<keyword evidence="6 7" id="KW-0472">Membrane</keyword>
<dbReference type="STRING" id="28200.GCA_001572935_00864"/>
<dbReference type="Pfam" id="PF02417">
    <property type="entry name" value="Chromate_transp"/>
    <property type="match status" value="2"/>
</dbReference>
<gene>
    <name evidence="8" type="ORF">DF188_01895</name>
</gene>
<keyword evidence="4 7" id="KW-0812">Transmembrane</keyword>
<reference evidence="8 9" key="1">
    <citation type="submission" date="2018-05" db="EMBL/GenBank/DDBJ databases">
        <title>Antimicrobial susceptibility testing and genomic analysis of Arcobacter skirrowii strains and one Arcobacter butzleri isolated from German poultry farms.</title>
        <authorList>
            <person name="Haenel I."/>
            <person name="Hotzel H."/>
            <person name="Tomaso H."/>
            <person name="Busch A."/>
        </authorList>
    </citation>
    <scope>NUCLEOTIDE SEQUENCE [LARGE SCALE GENOMIC DNA]</scope>
    <source>
        <strain evidence="9">v</strain>
    </source>
</reference>
<evidence type="ECO:0000256" key="1">
    <source>
        <dbReference type="ARBA" id="ARBA00004651"/>
    </source>
</evidence>
<comment type="subcellular location">
    <subcellularLocation>
        <location evidence="1">Cell membrane</location>
        <topology evidence="1">Multi-pass membrane protein</topology>
    </subcellularLocation>
</comment>
<dbReference type="NCBIfam" id="TIGR00937">
    <property type="entry name" value="2A51"/>
    <property type="match status" value="1"/>
</dbReference>
<feature type="transmembrane region" description="Helical" evidence="7">
    <location>
        <begin position="249"/>
        <end position="273"/>
    </location>
</feature>
<keyword evidence="3" id="KW-1003">Cell membrane</keyword>
<evidence type="ECO:0000256" key="6">
    <source>
        <dbReference type="ARBA" id="ARBA00023136"/>
    </source>
</evidence>
<feature type="transmembrane region" description="Helical" evidence="7">
    <location>
        <begin position="74"/>
        <end position="99"/>
    </location>
</feature>
<dbReference type="EMBL" id="QEYI01000001">
    <property type="protein sequence ID" value="PWE23458.1"/>
    <property type="molecule type" value="Genomic_DNA"/>
</dbReference>
<name>A0A2U2C384_9BACT</name>
<evidence type="ECO:0000256" key="7">
    <source>
        <dbReference type="SAM" id="Phobius"/>
    </source>
</evidence>
<dbReference type="InterPro" id="IPR014047">
    <property type="entry name" value="Chr_Tranpt_l_chain"/>
</dbReference>
<dbReference type="Proteomes" id="UP000245014">
    <property type="component" value="Unassembled WGS sequence"/>
</dbReference>
<dbReference type="PIRSF" id="PIRSF004810">
    <property type="entry name" value="ChrA"/>
    <property type="match status" value="1"/>
</dbReference>
<feature type="transmembrane region" description="Helical" evidence="7">
    <location>
        <begin position="366"/>
        <end position="383"/>
    </location>
</feature>
<dbReference type="AlphaFoldDB" id="A0A2U2C384"/>
<dbReference type="GO" id="GO:0005886">
    <property type="term" value="C:plasma membrane"/>
    <property type="evidence" value="ECO:0007669"/>
    <property type="project" value="UniProtKB-SubCell"/>
</dbReference>
<dbReference type="PANTHER" id="PTHR33567">
    <property type="entry name" value="CHROMATE ION TRANSPORTER (EUROFUNG)"/>
    <property type="match status" value="1"/>
</dbReference>
<proteinExistence type="inferred from homology"/>
<comment type="similarity">
    <text evidence="2">Belongs to the chromate ion transporter (CHR) (TC 2.A.51) family.</text>
</comment>
<feature type="transmembrane region" description="Helical" evidence="7">
    <location>
        <begin position="279"/>
        <end position="303"/>
    </location>
</feature>
<feature type="transmembrane region" description="Helical" evidence="7">
    <location>
        <begin position="7"/>
        <end position="29"/>
    </location>
</feature>
<organism evidence="8 9">
    <name type="scientific">Aliarcobacter skirrowii</name>
    <dbReference type="NCBI Taxonomy" id="28200"/>
    <lineage>
        <taxon>Bacteria</taxon>
        <taxon>Pseudomonadati</taxon>
        <taxon>Campylobacterota</taxon>
        <taxon>Epsilonproteobacteria</taxon>
        <taxon>Campylobacterales</taxon>
        <taxon>Arcobacteraceae</taxon>
        <taxon>Aliarcobacter</taxon>
    </lineage>
</organism>
<sequence>MSNLIDIFYRFLILGLFSFGGPIAHIAYFKKTFVDRLKWLDDESFTKIVSLSQFLPGPSSSQVGFTIGLKRGGIIGAILAFIAFTLPSFIFLYLIWYFGIFQDDSAYVNSIIYALKLFAVVIVLDATISMFKNFCKDKITISIFFFASILFIFFSSFFNQIFVLVLCAVFGFLFIKSEDKTNKKITLPNLLILFIFLALLFLAFTFQFKNELINLFFDFYKSGSLVFGGGHVVLPLLQESLGEKVINDTFLIAYSLAQTVSGPMFTIATYLGADIIKQSPLLGAIIATFGIFLGGFLLILTFYKSYESFSQNDKLSRVIKAINAAVVALLFTTLINTIIPSTIYSLFDILVVICGFVLIRYLKVNIFYIIFVFVAIFLIKDFLL</sequence>
<feature type="transmembrane region" description="Helical" evidence="7">
    <location>
        <begin position="187"/>
        <end position="207"/>
    </location>
</feature>
<feature type="transmembrane region" description="Helical" evidence="7">
    <location>
        <begin position="143"/>
        <end position="175"/>
    </location>
</feature>
<comment type="caution">
    <text evidence="8">The sequence shown here is derived from an EMBL/GenBank/DDBJ whole genome shotgun (WGS) entry which is preliminary data.</text>
</comment>
<dbReference type="InterPro" id="IPR003370">
    <property type="entry name" value="Chromate_transpt"/>
</dbReference>
<accession>A0A2U2C384</accession>
<protein>
    <submittedName>
        <fullName evidence="8">Chorismate-binding protein</fullName>
    </submittedName>
</protein>
<feature type="transmembrane region" description="Helical" evidence="7">
    <location>
        <begin position="315"/>
        <end position="335"/>
    </location>
</feature>
<evidence type="ECO:0000313" key="9">
    <source>
        <dbReference type="Proteomes" id="UP000245014"/>
    </source>
</evidence>
<dbReference type="RefSeq" id="WP_109066517.1">
    <property type="nucleotide sequence ID" value="NZ_QEYG01000068.1"/>
</dbReference>
<dbReference type="GO" id="GO:0015109">
    <property type="term" value="F:chromate transmembrane transporter activity"/>
    <property type="evidence" value="ECO:0007669"/>
    <property type="project" value="InterPro"/>
</dbReference>
<evidence type="ECO:0000256" key="5">
    <source>
        <dbReference type="ARBA" id="ARBA00022989"/>
    </source>
</evidence>
<feature type="transmembrane region" description="Helical" evidence="7">
    <location>
        <begin position="219"/>
        <end position="237"/>
    </location>
</feature>
<evidence type="ECO:0000256" key="2">
    <source>
        <dbReference type="ARBA" id="ARBA00005262"/>
    </source>
</evidence>
<evidence type="ECO:0000256" key="4">
    <source>
        <dbReference type="ARBA" id="ARBA00022692"/>
    </source>
</evidence>
<dbReference type="PANTHER" id="PTHR33567:SF3">
    <property type="entry name" value="CHROMATE ION TRANSPORTER (EUROFUNG)"/>
    <property type="match status" value="1"/>
</dbReference>
<keyword evidence="5 7" id="KW-1133">Transmembrane helix</keyword>
<evidence type="ECO:0000313" key="8">
    <source>
        <dbReference type="EMBL" id="PWE23458.1"/>
    </source>
</evidence>